<dbReference type="RefSeq" id="WP_255265444.1">
    <property type="nucleotide sequence ID" value="NZ_JFHR01000032.1"/>
</dbReference>
<accession>A0A081RCH5</accession>
<evidence type="ECO:0000313" key="2">
    <source>
        <dbReference type="Proteomes" id="UP000028411"/>
    </source>
</evidence>
<protein>
    <submittedName>
        <fullName evidence="1">Uncharacterized protein</fullName>
    </submittedName>
</protein>
<reference evidence="1 2" key="1">
    <citation type="submission" date="2014-02" db="EMBL/GenBank/DDBJ databases">
        <title>Whole genome sequence of Sphingobium chlorophenolicum NBRC 16172.</title>
        <authorList>
            <person name="Gan H.M."/>
            <person name="Gan H.Y."/>
            <person name="Chew T.H."/>
            <person name="Savka M.A."/>
        </authorList>
    </citation>
    <scope>NUCLEOTIDE SEQUENCE [LARGE SCALE GENOMIC DNA]</scope>
    <source>
        <strain evidence="1 2">NBRC 16172</strain>
    </source>
</reference>
<dbReference type="AlphaFoldDB" id="A0A081RCH5"/>
<comment type="caution">
    <text evidence="1">The sequence shown here is derived from an EMBL/GenBank/DDBJ whole genome shotgun (WGS) entry which is preliminary data.</text>
</comment>
<name>A0A081RCH5_SPHCR</name>
<proteinExistence type="predicted"/>
<sequence length="42" mass="4783">MRYRLILATLAVALILAVLVVQLIGVEWLWVILNGIMQHELP</sequence>
<dbReference type="EMBL" id="JFHR01000032">
    <property type="protein sequence ID" value="KEQ52898.1"/>
    <property type="molecule type" value="Genomic_DNA"/>
</dbReference>
<organism evidence="1 2">
    <name type="scientific">Sphingobium chlorophenolicum</name>
    <dbReference type="NCBI Taxonomy" id="46429"/>
    <lineage>
        <taxon>Bacteria</taxon>
        <taxon>Pseudomonadati</taxon>
        <taxon>Pseudomonadota</taxon>
        <taxon>Alphaproteobacteria</taxon>
        <taxon>Sphingomonadales</taxon>
        <taxon>Sphingomonadaceae</taxon>
        <taxon>Sphingobium</taxon>
    </lineage>
</organism>
<evidence type="ECO:0000313" key="1">
    <source>
        <dbReference type="EMBL" id="KEQ52898.1"/>
    </source>
</evidence>
<dbReference type="PATRIC" id="fig|46429.4.peg.2781"/>
<gene>
    <name evidence="1" type="ORF">BV95_02809</name>
</gene>
<dbReference type="Proteomes" id="UP000028411">
    <property type="component" value="Unassembled WGS sequence"/>
</dbReference>